<feature type="compositionally biased region" description="Low complexity" evidence="6">
    <location>
        <begin position="1028"/>
        <end position="1048"/>
    </location>
</feature>
<evidence type="ECO:0000256" key="5">
    <source>
        <dbReference type="SAM" id="Coils"/>
    </source>
</evidence>
<feature type="compositionally biased region" description="Low complexity" evidence="6">
    <location>
        <begin position="73"/>
        <end position="87"/>
    </location>
</feature>
<dbReference type="GO" id="GO:0072686">
    <property type="term" value="C:mitotic spindle"/>
    <property type="evidence" value="ECO:0007669"/>
    <property type="project" value="TreeGrafter"/>
</dbReference>
<feature type="compositionally biased region" description="Pro residues" evidence="6">
    <location>
        <begin position="1007"/>
        <end position="1021"/>
    </location>
</feature>
<evidence type="ECO:0000256" key="3">
    <source>
        <dbReference type="ARBA" id="ARBA00022801"/>
    </source>
</evidence>
<dbReference type="PANTHER" id="PTHR12792">
    <property type="entry name" value="EXTRA SPINDLE POLES 1-RELATED"/>
    <property type="match status" value="1"/>
</dbReference>
<reference evidence="8 9" key="1">
    <citation type="submission" date="2016-07" db="EMBL/GenBank/DDBJ databases">
        <title>Pervasive Adenine N6-methylation of Active Genes in Fungi.</title>
        <authorList>
            <consortium name="DOE Joint Genome Institute"/>
            <person name="Mondo S.J."/>
            <person name="Dannebaum R.O."/>
            <person name="Kuo R.C."/>
            <person name="Labutti K."/>
            <person name="Haridas S."/>
            <person name="Kuo A."/>
            <person name="Salamov A."/>
            <person name="Ahrendt S.R."/>
            <person name="Lipzen A."/>
            <person name="Sullivan W."/>
            <person name="Andreopoulos W.B."/>
            <person name="Clum A."/>
            <person name="Lindquist E."/>
            <person name="Daum C."/>
            <person name="Ramamoorthy G.K."/>
            <person name="Gryganskyi A."/>
            <person name="Culley D."/>
            <person name="Magnuson J.K."/>
            <person name="James T.Y."/>
            <person name="O'Malley M.A."/>
            <person name="Stajich J.E."/>
            <person name="Spatafora J.W."/>
            <person name="Visel A."/>
            <person name="Grigoriev I.V."/>
        </authorList>
    </citation>
    <scope>NUCLEOTIDE SEQUENCE [LARGE SCALE GENOMIC DNA]</scope>
    <source>
        <strain evidence="8 9">62-1032</strain>
    </source>
</reference>
<dbReference type="PANTHER" id="PTHR12792:SF0">
    <property type="entry name" value="SEPARIN"/>
    <property type="match status" value="1"/>
</dbReference>
<feature type="region of interest" description="Disordered" evidence="6">
    <location>
        <begin position="1475"/>
        <end position="1508"/>
    </location>
</feature>
<keyword evidence="4" id="KW-0159">Chromosome partition</keyword>
<organism evidence="8 9">
    <name type="scientific">Leucosporidium creatinivorum</name>
    <dbReference type="NCBI Taxonomy" id="106004"/>
    <lineage>
        <taxon>Eukaryota</taxon>
        <taxon>Fungi</taxon>
        <taxon>Dikarya</taxon>
        <taxon>Basidiomycota</taxon>
        <taxon>Pucciniomycotina</taxon>
        <taxon>Microbotryomycetes</taxon>
        <taxon>Leucosporidiales</taxon>
        <taxon>Leucosporidium</taxon>
    </lineage>
</organism>
<dbReference type="GO" id="GO:0005634">
    <property type="term" value="C:nucleus"/>
    <property type="evidence" value="ECO:0007669"/>
    <property type="project" value="InterPro"/>
</dbReference>
<dbReference type="GO" id="GO:0051307">
    <property type="term" value="P:meiotic chromosome separation"/>
    <property type="evidence" value="ECO:0007669"/>
    <property type="project" value="TreeGrafter"/>
</dbReference>
<feature type="region of interest" description="Disordered" evidence="6">
    <location>
        <begin position="1316"/>
        <end position="1336"/>
    </location>
</feature>
<dbReference type="Pfam" id="PF03568">
    <property type="entry name" value="Separin_C"/>
    <property type="match status" value="1"/>
</dbReference>
<dbReference type="EC" id="3.4.22.49" evidence="2"/>
<keyword evidence="9" id="KW-1185">Reference proteome</keyword>
<evidence type="ECO:0000259" key="7">
    <source>
        <dbReference type="PROSITE" id="PS51700"/>
    </source>
</evidence>
<evidence type="ECO:0000313" key="8">
    <source>
        <dbReference type="EMBL" id="ORY92414.1"/>
    </source>
</evidence>
<proteinExistence type="predicted"/>
<feature type="region of interest" description="Disordered" evidence="6">
    <location>
        <begin position="599"/>
        <end position="623"/>
    </location>
</feature>
<comment type="caution">
    <text evidence="8">The sequence shown here is derived from an EMBL/GenBank/DDBJ whole genome shotgun (WGS) entry which is preliminary data.</text>
</comment>
<dbReference type="OrthoDB" id="10255632at2759"/>
<feature type="domain" description="Peptidase C50" evidence="7">
    <location>
        <begin position="2018"/>
        <end position="2116"/>
    </location>
</feature>
<dbReference type="GO" id="GO:0006508">
    <property type="term" value="P:proteolysis"/>
    <property type="evidence" value="ECO:0007669"/>
    <property type="project" value="InterPro"/>
</dbReference>
<accession>A0A1Y2G3B5</accession>
<dbReference type="Proteomes" id="UP000193467">
    <property type="component" value="Unassembled WGS sequence"/>
</dbReference>
<keyword evidence="5" id="KW-0175">Coiled coil</keyword>
<evidence type="ECO:0000256" key="6">
    <source>
        <dbReference type="SAM" id="MobiDB-lite"/>
    </source>
</evidence>
<evidence type="ECO:0000313" key="9">
    <source>
        <dbReference type="Proteomes" id="UP000193467"/>
    </source>
</evidence>
<feature type="compositionally biased region" description="Pro residues" evidence="6">
    <location>
        <begin position="1"/>
        <end position="10"/>
    </location>
</feature>
<feature type="region of interest" description="Disordered" evidence="6">
    <location>
        <begin position="1"/>
        <end position="112"/>
    </location>
</feature>
<sequence length="2225" mass="241255">MASRPPPAPARPRRALTTRSTPAPAPPNKSNEVDQLADDLGASLAISKRPPTANKSLTASKRAPPPAKPPPKAAATARPAPTSKAAAVSKPTSSLAKSTASSVPPAERAKSAMKSINTSLQALFALKKSGWRASASAAPTPSSSRAPSTSTVQARASSSSLASNAAGQAGKDKAEAETKTCAAGLKELRELIRDRLINYKATDVERAAGSLIGHLLDMELYRLALVQLSLMRASILTWYSPSSSLTAPQAAPLRPGSKPPSLTTFVPIFSLPIPSPSFFAPPTLDEAVGIGASRPTAEELVPLVILLQQYTAGCLFRAEMTPEEQGKRAEGLAEAWREGGSPVEWKAVLERALGSSLMKEEEKEAMSKRVDAMMSSVFGCLTKGCIGADTLASPSTVLHLRSRALLCYATTSTLYSAQEKLDAFYDQTRKVLLLYGRQAEQQKVGETLINEGVKGVFEEVLAVLQAKEAKREGQAWTTLCEVVMHIAKRADDLPMVERVSNLLGGSSTSSSPADNKPVDLEAQCAQVCAKVLNSLSVIEHYFKTGEDKSYLDHSRRIITSLPILSRLRTNSSVSPASHSKIDKMLERLRYVVMKRHKGEKRVDQLTTSAGEKRKEKGEKEGEEQKMCEALLEGVVAHVESLSRTFGKENFHGRGNIYDTCVEVLLQLTYSALIIDDRSSHAPTFNTLERCLPFIAATSSSPSSILDLTAHFSIRAIASASYNIAAQLFNAGKPEMAVKFAKRAAETTQSAVDELKLVMDGEEGIETGLAKLSLVYGEEKAQKEAEEKRLQKVKERNEAIKEAGEKYLSKRWELMALCQQAIGDKKLAYAAYLIQRATRLSTFELLLPGSEVCLQKPLEEAGVGAMARALCVEMQIACLETVLDKREAQEVLPSLIEALLELYEEERHPIRRARTLVRRMQQQCMPNSIAQDLSAAAVAAEIDSLCSQESLGEDAALRPFASQYLAFSHLWLAFHAHQAQLPAFSESTSTEARSALRILRKGLEGDIPPSPSAPKKATPPRPVAKAKSPKAPGTTTRRRAAAASKAPTAAEKRALAFKTPVPSRTLPGTRRVALEHVTPPSRNLVDAEEKPATPKKGETAVLLLDDPERCYNALETMANLLGALGYSLLKIAYLKFLRRLSSKVGDKSSAYFVTSSAHLGHEYVLLGKTSRAGLVFAQADSRIQGAAKAGSPVPPAAQLVYLTLHAEYLAVLGNIDRSAQTYTSAQTLAETLIPDDSSPSVTTRVVERTLHLQRCALAAGVSSVLFQRRGDLNRSLASALQAMRVWCRASANLARLSTTESKASTPTNEAATFTSVATDPNAPLPEHPPASTRKRTAVSTGPHASLSWELAEAFGGAILRVATLYSTRGTPKAAEHYADGAMDFAKEMGSTRFMARALAVRTEVRLHAGNLEGAEMDLELIGGALGSTSCPEAVDAQRLQADLHLRQDLAAEAHRGYLDAQRSLDSFVSDAADFEAGQTPAKPTPSKHLSPVQHRSATKGSPMAASPSPSAPRSFIAADWILPTVQGYLLRMRVNLLRLENKQEESLALLHRLSKLSTREEDVADESKLLATIQFQDLLKRFSSDPVLGMLPDSVLSMPTLGAPAVAAVKIASPKSAPSLLHCLREVETLLSRAVALSVSRTEPAKLRELSLLTATLRALQVSIGKPSKRSAASVAHVLDLGLAVTLRREMLEAIDYKIADSARVDDLHWPVLESAPTSDESNQSSTLKYWTGLRERYRSEAPELTLTDAAFSTVLPDNWTTVSIHLSPSAIAFSSEGEDESFTYDIALEELTDIITANNLAAQNAKHIKSKEERLAWWTERKGLDERLKVLTQTIEDDWLGAFKSIFCDARSASSEAFATFKSRIERILKRSIVRASQDKKASRFKLDDTILECLAALPPASREEDLEDLFHFMMESFQFTGVPVASDETDVDQVVVDIRSALEELHGHSPSRLPDPEQHTFLILDKAVQSFPWESIPCLRKRSISRIPSLAFLRDRIDLAATRNGDDEHPHEITVDATRTSFLLNPGGDLGSTQTAFEPLLEKMRADAGWSGIVGRVPSDEEVKVALSNNDLFLYFGHGGAEQYVRSQTIRHLPRCATTMLWGCSSGLLKDQGDFDPVGTPYHYMIAGCPALVANLWDVTDKDIDKFAQQTFALLHLGMDSPSPSLASSASSSKSTSLNSRGLTISAAIAQSRDAPLLKYLNGAAPVVYGVPVRFTSPMCPREQ</sequence>
<feature type="compositionally biased region" description="Polar residues" evidence="6">
    <location>
        <begin position="90"/>
        <end position="102"/>
    </location>
</feature>
<dbReference type="EMBL" id="MCGR01000001">
    <property type="protein sequence ID" value="ORY92414.1"/>
    <property type="molecule type" value="Genomic_DNA"/>
</dbReference>
<feature type="region of interest" description="Disordered" evidence="6">
    <location>
        <begin position="134"/>
        <end position="176"/>
    </location>
</feature>
<feature type="compositionally biased region" description="Low complexity" evidence="6">
    <location>
        <begin position="134"/>
        <end position="166"/>
    </location>
</feature>
<feature type="region of interest" description="Disordered" evidence="6">
    <location>
        <begin position="1002"/>
        <end position="1065"/>
    </location>
</feature>
<name>A0A1Y2G3B5_9BASI</name>
<dbReference type="PROSITE" id="PS51700">
    <property type="entry name" value="SEPARIN"/>
    <property type="match status" value="1"/>
</dbReference>
<dbReference type="GO" id="GO:0005737">
    <property type="term" value="C:cytoplasm"/>
    <property type="evidence" value="ECO:0007669"/>
    <property type="project" value="TreeGrafter"/>
</dbReference>
<dbReference type="GO" id="GO:0044732">
    <property type="term" value="C:mitotic spindle pole body"/>
    <property type="evidence" value="ECO:0007669"/>
    <property type="project" value="TreeGrafter"/>
</dbReference>
<dbReference type="GO" id="GO:0004197">
    <property type="term" value="F:cysteine-type endopeptidase activity"/>
    <property type="evidence" value="ECO:0007669"/>
    <property type="project" value="InterPro"/>
</dbReference>
<comment type="catalytic activity">
    <reaction evidence="1">
        <text>All bonds known to be hydrolyzed by this endopeptidase have arginine in P1 and an acidic residue in P4. P6 is often occupied by an acidic residue or by a hydroxy-amino-acid residue, the phosphorylation of which enhances cleavage.</text>
        <dbReference type="EC" id="3.4.22.49"/>
    </reaction>
</comment>
<keyword evidence="3" id="KW-0378">Hydrolase</keyword>
<gene>
    <name evidence="8" type="ORF">BCR35DRAFT_348813</name>
</gene>
<protein>
    <recommendedName>
        <fullName evidence="2">separase</fullName>
        <ecNumber evidence="2">3.4.22.49</ecNumber>
    </recommendedName>
</protein>
<feature type="compositionally biased region" description="Pro residues" evidence="6">
    <location>
        <begin position="63"/>
        <end position="72"/>
    </location>
</feature>
<feature type="coiled-coil region" evidence="5">
    <location>
        <begin position="775"/>
        <end position="802"/>
    </location>
</feature>
<dbReference type="InParanoid" id="A0A1Y2G3B5"/>
<dbReference type="InterPro" id="IPR030397">
    <property type="entry name" value="SEPARIN_core_dom"/>
</dbReference>
<evidence type="ECO:0000256" key="2">
    <source>
        <dbReference type="ARBA" id="ARBA00012489"/>
    </source>
</evidence>
<dbReference type="STRING" id="106004.A0A1Y2G3B5"/>
<feature type="compositionally biased region" description="Basic and acidic residues" evidence="6">
    <location>
        <begin position="610"/>
        <end position="623"/>
    </location>
</feature>
<evidence type="ECO:0000256" key="1">
    <source>
        <dbReference type="ARBA" id="ARBA00000451"/>
    </source>
</evidence>
<dbReference type="InterPro" id="IPR005314">
    <property type="entry name" value="Peptidase_C50"/>
</dbReference>
<evidence type="ECO:0000256" key="4">
    <source>
        <dbReference type="ARBA" id="ARBA00022829"/>
    </source>
</evidence>